<organism evidence="2 3">
    <name type="scientific">Paenibacillus pini JCM 16418</name>
    <dbReference type="NCBI Taxonomy" id="1236976"/>
    <lineage>
        <taxon>Bacteria</taxon>
        <taxon>Bacillati</taxon>
        <taxon>Bacillota</taxon>
        <taxon>Bacilli</taxon>
        <taxon>Bacillales</taxon>
        <taxon>Paenibacillaceae</taxon>
        <taxon>Paenibacillus</taxon>
    </lineage>
</organism>
<keyword evidence="1" id="KW-1133">Transmembrane helix</keyword>
<dbReference type="InterPro" id="IPR007383">
    <property type="entry name" value="DUF445"/>
</dbReference>
<name>W7Y9E2_9BACL</name>
<dbReference type="OrthoDB" id="9769590at2"/>
<keyword evidence="1" id="KW-0812">Transmembrane</keyword>
<reference evidence="2 3" key="1">
    <citation type="journal article" date="2014" name="Genome Announc.">
        <title>Draft Genome Sequence of Paenibacillus pini JCM 16418T, Isolated from the Rhizosphere of Pine Tree.</title>
        <authorList>
            <person name="Yuki M."/>
            <person name="Oshima K."/>
            <person name="Suda W."/>
            <person name="Oshida Y."/>
            <person name="Kitamura K."/>
            <person name="Iida Y."/>
            <person name="Hattori M."/>
            <person name="Ohkuma M."/>
        </authorList>
    </citation>
    <scope>NUCLEOTIDE SEQUENCE [LARGE SCALE GENOMIC DNA]</scope>
    <source>
        <strain evidence="2 3">JCM 16418</strain>
    </source>
</reference>
<dbReference type="Pfam" id="PF04286">
    <property type="entry name" value="DUF445"/>
    <property type="match status" value="1"/>
</dbReference>
<dbReference type="Proteomes" id="UP000019364">
    <property type="component" value="Unassembled WGS sequence"/>
</dbReference>
<feature type="transmembrane region" description="Helical" evidence="1">
    <location>
        <begin position="396"/>
        <end position="416"/>
    </location>
</feature>
<evidence type="ECO:0000313" key="3">
    <source>
        <dbReference type="Proteomes" id="UP000019364"/>
    </source>
</evidence>
<protein>
    <submittedName>
        <fullName evidence="2">Membrane protein</fullName>
    </submittedName>
</protein>
<keyword evidence="1" id="KW-0472">Membrane</keyword>
<dbReference type="AlphaFoldDB" id="W7Y9E2"/>
<gene>
    <name evidence="2" type="ORF">JCM16418_1632</name>
</gene>
<accession>W7Y9E2</accession>
<sequence length="417" mass="47481">MKSKSKHLATYSLIVMGIGFIVTLFLPQNLWVRLLQGGFEAGLVGGFADWFAVTALFRHPLGIPIPHTSLLLENRNKIVNSLISAMESELLNKESISRKLRQMKLFQALSSGTFKWVRKKEVRQVTLTSIASVIEQVPVEKAAPFIQQGIVRYVRNKDVAPLLNWAADEVVEKGYDEKALDQLVIYGSQWARKPETELMLGQLVHGKLQQLQFSGMKGFAVQAFIGFMSEEKLGSMIKNIIISSLQEISYPESEYRIRILREIKTKLKETAGNPNISLQINQWIESKLDDPNTEQWITTKLEELRGRLLAILEKEQRSGGRSLIKGFRWITRTLQSKEELMNRWEQGLLSFIIQMVEANYYRVGQLVRDNLDQLDDQALVQMLEEKIGDDLQWIRVNGAVCGFLIGIVLSIIHLAIS</sequence>
<dbReference type="EMBL" id="BAVZ01000004">
    <property type="protein sequence ID" value="GAF07605.1"/>
    <property type="molecule type" value="Genomic_DNA"/>
</dbReference>
<dbReference type="PANTHER" id="PTHR38442:SF1">
    <property type="entry name" value="INNER MEMBRANE PROTEIN"/>
    <property type="match status" value="1"/>
</dbReference>
<dbReference type="GO" id="GO:0005886">
    <property type="term" value="C:plasma membrane"/>
    <property type="evidence" value="ECO:0007669"/>
    <property type="project" value="TreeGrafter"/>
</dbReference>
<evidence type="ECO:0000313" key="2">
    <source>
        <dbReference type="EMBL" id="GAF07605.1"/>
    </source>
</evidence>
<feature type="transmembrane region" description="Helical" evidence="1">
    <location>
        <begin position="7"/>
        <end position="26"/>
    </location>
</feature>
<dbReference type="RefSeq" id="WP_036647252.1">
    <property type="nucleotide sequence ID" value="NZ_BAVZ01000004.1"/>
</dbReference>
<keyword evidence="3" id="KW-1185">Reference proteome</keyword>
<proteinExistence type="predicted"/>
<dbReference type="PANTHER" id="PTHR38442">
    <property type="entry name" value="INNER MEMBRANE PROTEIN-RELATED"/>
    <property type="match status" value="1"/>
</dbReference>
<evidence type="ECO:0000256" key="1">
    <source>
        <dbReference type="SAM" id="Phobius"/>
    </source>
</evidence>
<dbReference type="STRING" id="1236976.JCM16418_1632"/>
<dbReference type="eggNOG" id="COG2733">
    <property type="taxonomic scope" value="Bacteria"/>
</dbReference>
<comment type="caution">
    <text evidence="2">The sequence shown here is derived from an EMBL/GenBank/DDBJ whole genome shotgun (WGS) entry which is preliminary data.</text>
</comment>